<keyword evidence="3" id="KW-1003">Cell membrane</keyword>
<dbReference type="InterPro" id="IPR050833">
    <property type="entry name" value="Poly_Biosynth_Transport"/>
</dbReference>
<comment type="subcellular location">
    <subcellularLocation>
        <location evidence="1">Cell membrane</location>
        <topology evidence="1">Multi-pass membrane protein</topology>
    </subcellularLocation>
</comment>
<dbReference type="AlphaFoldDB" id="A0A4R4DV04"/>
<feature type="transmembrane region" description="Helical" evidence="7">
    <location>
        <begin position="12"/>
        <end position="40"/>
    </location>
</feature>
<feature type="transmembrane region" description="Helical" evidence="7">
    <location>
        <begin position="425"/>
        <end position="448"/>
    </location>
</feature>
<feature type="transmembrane region" description="Helical" evidence="7">
    <location>
        <begin position="160"/>
        <end position="177"/>
    </location>
</feature>
<proteinExistence type="inferred from homology"/>
<dbReference type="GO" id="GO:0005886">
    <property type="term" value="C:plasma membrane"/>
    <property type="evidence" value="ECO:0007669"/>
    <property type="project" value="UniProtKB-SubCell"/>
</dbReference>
<name>A0A4R4DV04_9PROT</name>
<evidence type="ECO:0000313" key="9">
    <source>
        <dbReference type="Proteomes" id="UP000295023"/>
    </source>
</evidence>
<evidence type="ECO:0000256" key="6">
    <source>
        <dbReference type="ARBA" id="ARBA00023136"/>
    </source>
</evidence>
<feature type="transmembrane region" description="Helical" evidence="7">
    <location>
        <begin position="385"/>
        <end position="405"/>
    </location>
</feature>
<feature type="transmembrane region" description="Helical" evidence="7">
    <location>
        <begin position="326"/>
        <end position="349"/>
    </location>
</feature>
<evidence type="ECO:0000256" key="3">
    <source>
        <dbReference type="ARBA" id="ARBA00022475"/>
    </source>
</evidence>
<evidence type="ECO:0000256" key="1">
    <source>
        <dbReference type="ARBA" id="ARBA00004651"/>
    </source>
</evidence>
<feature type="transmembrane region" description="Helical" evidence="7">
    <location>
        <begin position="361"/>
        <end position="379"/>
    </location>
</feature>
<dbReference type="Pfam" id="PF13440">
    <property type="entry name" value="Polysacc_synt_3"/>
    <property type="match status" value="1"/>
</dbReference>
<evidence type="ECO:0008006" key="10">
    <source>
        <dbReference type="Google" id="ProtNLM"/>
    </source>
</evidence>
<sequence>MFVLKLSRVRLGAFGGGVVWAGLSGGIAIVLPFAMFLLFARLLPPAVIGHVALVVVLAEMVKMLGLPGLYEALLQRRVEDARTQGAALGLFLLLGAALVGVQSGLLLGTLSFTGSEVPAGELALLLLMGLKIPIELALLQPQAELARRQAYARLAQRNMAANLGASLIGLLVLALGYPLAGLAAYTLGFSLAAGLATVVGTGALRRPNLALRLLAPMRQQAIAASAVRGASTAGSHLDQVVVGALLGPVPFAHYNLGKRIEMAFLGVSATFAATLFQPYFAASEPGHRGAAVRKALLILTATVGLGTACFVATADLVVARLLGAPWLPAVPAAIILALGGHLRAIASLHTALLSVSGRNAIVFRALVGTTLLGVPLVALGALHGAAVAALAALLRVAVSAGLLIASTRRDIDGSTLLLHLRHAALPFLGMVAAALLGRVAVTGTGWAAADLPPLQSGLALLAAVAGAGAVAAGLLLRQRRPARRAVPLAAAGS</sequence>
<keyword evidence="9" id="KW-1185">Reference proteome</keyword>
<keyword evidence="4 7" id="KW-0812">Transmembrane</keyword>
<evidence type="ECO:0000256" key="4">
    <source>
        <dbReference type="ARBA" id="ARBA00022692"/>
    </source>
</evidence>
<feature type="transmembrane region" description="Helical" evidence="7">
    <location>
        <begin position="454"/>
        <end position="476"/>
    </location>
</feature>
<organism evidence="8 9">
    <name type="scientific">Roseicella aquatilis</name>
    <dbReference type="NCBI Taxonomy" id="2527868"/>
    <lineage>
        <taxon>Bacteria</taxon>
        <taxon>Pseudomonadati</taxon>
        <taxon>Pseudomonadota</taxon>
        <taxon>Alphaproteobacteria</taxon>
        <taxon>Acetobacterales</taxon>
        <taxon>Roseomonadaceae</taxon>
        <taxon>Roseicella</taxon>
    </lineage>
</organism>
<feature type="transmembrane region" description="Helical" evidence="7">
    <location>
        <begin position="46"/>
        <end position="65"/>
    </location>
</feature>
<feature type="transmembrane region" description="Helical" evidence="7">
    <location>
        <begin position="122"/>
        <end position="139"/>
    </location>
</feature>
<feature type="transmembrane region" description="Helical" evidence="7">
    <location>
        <begin position="86"/>
        <end position="110"/>
    </location>
</feature>
<comment type="caution">
    <text evidence="8">The sequence shown here is derived from an EMBL/GenBank/DDBJ whole genome shotgun (WGS) entry which is preliminary data.</text>
</comment>
<keyword evidence="5 7" id="KW-1133">Transmembrane helix</keyword>
<comment type="similarity">
    <text evidence="2">Belongs to the polysaccharide synthase family.</text>
</comment>
<feature type="transmembrane region" description="Helical" evidence="7">
    <location>
        <begin position="295"/>
        <end position="314"/>
    </location>
</feature>
<dbReference type="OrthoDB" id="8480384at2"/>
<dbReference type="Proteomes" id="UP000295023">
    <property type="component" value="Unassembled WGS sequence"/>
</dbReference>
<gene>
    <name evidence="8" type="ORF">EXY23_03290</name>
</gene>
<dbReference type="EMBL" id="SKBM01000002">
    <property type="protein sequence ID" value="TCZ66113.1"/>
    <property type="molecule type" value="Genomic_DNA"/>
</dbReference>
<evidence type="ECO:0000256" key="5">
    <source>
        <dbReference type="ARBA" id="ARBA00022989"/>
    </source>
</evidence>
<reference evidence="8 9" key="1">
    <citation type="submission" date="2019-03" db="EMBL/GenBank/DDBJ databases">
        <title>Paracraurococcus aquatilis NE82 genome sequence.</title>
        <authorList>
            <person name="Zhao Y."/>
            <person name="Du Z."/>
        </authorList>
    </citation>
    <scope>NUCLEOTIDE SEQUENCE [LARGE SCALE GENOMIC DNA]</scope>
    <source>
        <strain evidence="8 9">NE82</strain>
    </source>
</reference>
<feature type="transmembrane region" description="Helical" evidence="7">
    <location>
        <begin position="183"/>
        <end position="204"/>
    </location>
</feature>
<dbReference type="PANTHER" id="PTHR30250">
    <property type="entry name" value="PST FAMILY PREDICTED COLANIC ACID TRANSPORTER"/>
    <property type="match status" value="1"/>
</dbReference>
<accession>A0A4R4DV04</accession>
<evidence type="ECO:0000256" key="2">
    <source>
        <dbReference type="ARBA" id="ARBA00007430"/>
    </source>
</evidence>
<evidence type="ECO:0000313" key="8">
    <source>
        <dbReference type="EMBL" id="TCZ66113.1"/>
    </source>
</evidence>
<evidence type="ECO:0000256" key="7">
    <source>
        <dbReference type="SAM" id="Phobius"/>
    </source>
</evidence>
<protein>
    <recommendedName>
        <fullName evidence="10">Polysaccharide biosynthesis protein</fullName>
    </recommendedName>
</protein>
<keyword evidence="6 7" id="KW-0472">Membrane</keyword>
<dbReference type="PANTHER" id="PTHR30250:SF10">
    <property type="entry name" value="LIPOPOLYSACCHARIDE BIOSYNTHESIS PROTEIN WZXC"/>
    <property type="match status" value="1"/>
</dbReference>